<name>A0A0G9K9R9_9BACT</name>
<protein>
    <recommendedName>
        <fullName evidence="4">Rad50/SbcC-type AAA domain-containing protein</fullName>
    </recommendedName>
</protein>
<proteinExistence type="predicted"/>
<evidence type="ECO:0000256" key="1">
    <source>
        <dbReference type="SAM" id="Coils"/>
    </source>
</evidence>
<reference evidence="2 3" key="1">
    <citation type="submission" date="2014-01" db="EMBL/GenBank/DDBJ databases">
        <title>Development of a Comparative Genomic Fingerprinting Assay for High Resolution Genotyping of Arcobacter butzleri.</title>
        <authorList>
            <person name="Webb A.L."/>
            <person name="Inglis G.D."/>
            <person name="Kruczkiewicz P."/>
            <person name="Selinger L.B."/>
            <person name="Taboada E.N."/>
        </authorList>
    </citation>
    <scope>NUCLEOTIDE SEQUENCE [LARGE SCALE GENOMIC DNA]</scope>
    <source>
        <strain evidence="2 3">L348</strain>
    </source>
</reference>
<feature type="coiled-coil region" evidence="1">
    <location>
        <begin position="358"/>
        <end position="413"/>
    </location>
</feature>
<evidence type="ECO:0000313" key="3">
    <source>
        <dbReference type="Proteomes" id="UP000035514"/>
    </source>
</evidence>
<dbReference type="PATRIC" id="fig|1447256.3.peg.99"/>
<keyword evidence="1" id="KW-0175">Coiled coil</keyword>
<dbReference type="RefSeq" id="WP_046995983.1">
    <property type="nucleotide sequence ID" value="NZ_JAIQ01000020.1"/>
</dbReference>
<comment type="caution">
    <text evidence="2">The sequence shown here is derived from an EMBL/GenBank/DDBJ whole genome shotgun (WGS) entry which is preliminary data.</text>
</comment>
<dbReference type="AlphaFoldDB" id="A0A0G9K9R9"/>
<evidence type="ECO:0000313" key="2">
    <source>
        <dbReference type="EMBL" id="KLE02525.1"/>
    </source>
</evidence>
<dbReference type="Proteomes" id="UP000035514">
    <property type="component" value="Unassembled WGS sequence"/>
</dbReference>
<dbReference type="SUPFAM" id="SSF52540">
    <property type="entry name" value="P-loop containing nucleoside triphosphate hydrolases"/>
    <property type="match status" value="1"/>
</dbReference>
<feature type="coiled-coil region" evidence="1">
    <location>
        <begin position="449"/>
        <end position="476"/>
    </location>
</feature>
<dbReference type="Gene3D" id="3.40.50.300">
    <property type="entry name" value="P-loop containing nucleotide triphosphate hydrolases"/>
    <property type="match status" value="1"/>
</dbReference>
<dbReference type="EMBL" id="JAIQ01000020">
    <property type="protein sequence ID" value="KLE02525.1"/>
    <property type="molecule type" value="Genomic_DNA"/>
</dbReference>
<sequence>MDIFSKLIIKKLVLIGHRKNYEIPFFPGVNIIYGEEDCGKSSILELINYLLGASSLDKYDELERSVKYVILELDLNNETYCIKRDIFDAKKDIEVYMSNYENIDLIFPSKYKPKLDNTIDGKFFSDFLLDTLNYPKIKIKNAPTQDNSTLSRLSFRDLFKFCYINQDDVGSKNLLGNQYHPVYIKIKEVFKYIFNLSDEEISEINQLISDKSNLRNKLSTKISNIQEFLETIEIETLDYISTFLDDIKTNLNQIEKELQNINVSITSSSEEYEPLKEHVVTLNYQIKDKENEKSKIKDNIKRYEKLINDYYDDSLKIKGILSAKQLIGKISTDVIICPLCKHDVEHTKLKEEYSIHNEEKLGSEIKILNKRIKDLTELIEKEKESFRTTEIELSKLLLEREQFKKSIDEELKEHISPYLTKRDEIIKQQSTLMEKEQQITKALKIRNEESNLNKEILKLDKDLKDLKEKLDELTSSQVQIDNVRHELKSILETYLESIDVKNRTGINISEKTFLPILRDKQYSEITSGGIRTVLSIGFLLNILEYSLNNDINHPRFLMIDTVGKYLQKTKKKYLLDTDTVEDTNEDIQSAGKYKALYEYIINLSVKMEEANKSCQIILVDNDVPPFIEEEYKGFVVKKFSKDPNDGLQIGLIDDYSGDMY</sequence>
<organism evidence="2 3">
    <name type="scientific">Aliarcobacter butzleri L348</name>
    <dbReference type="NCBI Taxonomy" id="1447256"/>
    <lineage>
        <taxon>Bacteria</taxon>
        <taxon>Pseudomonadati</taxon>
        <taxon>Campylobacterota</taxon>
        <taxon>Epsilonproteobacteria</taxon>
        <taxon>Campylobacterales</taxon>
        <taxon>Arcobacteraceae</taxon>
        <taxon>Aliarcobacter</taxon>
    </lineage>
</organism>
<gene>
    <name evidence="2" type="ORF">AA20_00510</name>
</gene>
<evidence type="ECO:0008006" key="4">
    <source>
        <dbReference type="Google" id="ProtNLM"/>
    </source>
</evidence>
<accession>A0A0G9K9R9</accession>
<dbReference type="InterPro" id="IPR027417">
    <property type="entry name" value="P-loop_NTPase"/>
</dbReference>
<feature type="coiled-coil region" evidence="1">
    <location>
        <begin position="244"/>
        <end position="313"/>
    </location>
</feature>